<evidence type="ECO:0000313" key="5">
    <source>
        <dbReference type="EMBL" id="MFC6645783.1"/>
    </source>
</evidence>
<evidence type="ECO:0000256" key="1">
    <source>
        <dbReference type="ARBA" id="ARBA00004442"/>
    </source>
</evidence>
<comment type="subcellular location">
    <subcellularLocation>
        <location evidence="1">Cell outer membrane</location>
    </subcellularLocation>
</comment>
<dbReference type="InterPro" id="IPR036942">
    <property type="entry name" value="Beta-barrel_TonB_sf"/>
</dbReference>
<proteinExistence type="predicted"/>
<dbReference type="Proteomes" id="UP001596391">
    <property type="component" value="Unassembled WGS sequence"/>
</dbReference>
<dbReference type="Gene3D" id="2.40.170.20">
    <property type="entry name" value="TonB-dependent receptor, beta-barrel domain"/>
    <property type="match status" value="1"/>
</dbReference>
<evidence type="ECO:0000256" key="2">
    <source>
        <dbReference type="ARBA" id="ARBA00023136"/>
    </source>
</evidence>
<dbReference type="RefSeq" id="WP_263369499.1">
    <property type="nucleotide sequence ID" value="NZ_JAGSYD010000001.1"/>
</dbReference>
<dbReference type="InterPro" id="IPR037066">
    <property type="entry name" value="Plug_dom_sf"/>
</dbReference>
<dbReference type="Pfam" id="PF13620">
    <property type="entry name" value="CarboxypepD_reg"/>
    <property type="match status" value="1"/>
</dbReference>
<dbReference type="Gene3D" id="2.60.40.1120">
    <property type="entry name" value="Carboxypeptidase-like, regulatory domain"/>
    <property type="match status" value="1"/>
</dbReference>
<dbReference type="InterPro" id="IPR012910">
    <property type="entry name" value="Plug_dom"/>
</dbReference>
<name>A0ABW1Z9P8_9BACT</name>
<dbReference type="Gene3D" id="2.170.130.10">
    <property type="entry name" value="TonB-dependent receptor, plug domain"/>
    <property type="match status" value="1"/>
</dbReference>
<dbReference type="InterPro" id="IPR013784">
    <property type="entry name" value="Carb-bd-like_fold"/>
</dbReference>
<evidence type="ECO:0000313" key="6">
    <source>
        <dbReference type="Proteomes" id="UP001596391"/>
    </source>
</evidence>
<evidence type="ECO:0000256" key="3">
    <source>
        <dbReference type="ARBA" id="ARBA00023237"/>
    </source>
</evidence>
<feature type="domain" description="TonB-dependent receptor plug" evidence="4">
    <location>
        <begin position="160"/>
        <end position="232"/>
    </location>
</feature>
<comment type="caution">
    <text evidence="5">The sequence shown here is derived from an EMBL/GenBank/DDBJ whole genome shotgun (WGS) entry which is preliminary data.</text>
</comment>
<dbReference type="SUPFAM" id="SSF56935">
    <property type="entry name" value="Porins"/>
    <property type="match status" value="1"/>
</dbReference>
<accession>A0ABW1Z9P8</accession>
<dbReference type="SUPFAM" id="SSF49452">
    <property type="entry name" value="Starch-binding domain-like"/>
    <property type="match status" value="1"/>
</dbReference>
<reference evidence="6" key="1">
    <citation type="journal article" date="2019" name="Int. J. Syst. Evol. Microbiol.">
        <title>The Global Catalogue of Microorganisms (GCM) 10K type strain sequencing project: providing services to taxonomists for standard genome sequencing and annotation.</title>
        <authorList>
            <consortium name="The Broad Institute Genomics Platform"/>
            <consortium name="The Broad Institute Genome Sequencing Center for Infectious Disease"/>
            <person name="Wu L."/>
            <person name="Ma J."/>
        </authorList>
    </citation>
    <scope>NUCLEOTIDE SEQUENCE [LARGE SCALE GENOMIC DNA]</scope>
    <source>
        <strain evidence="6">CGMCC 1.16026</strain>
    </source>
</reference>
<dbReference type="EMBL" id="JBHSWI010000001">
    <property type="protein sequence ID" value="MFC6645783.1"/>
    <property type="molecule type" value="Genomic_DNA"/>
</dbReference>
<gene>
    <name evidence="5" type="ORF">ACFQBQ_09360</name>
</gene>
<keyword evidence="6" id="KW-1185">Reference proteome</keyword>
<protein>
    <submittedName>
        <fullName evidence="5">Carboxypeptidase regulatory-like domain-containing protein</fullName>
    </submittedName>
</protein>
<dbReference type="Pfam" id="PF07715">
    <property type="entry name" value="Plug"/>
    <property type="match status" value="1"/>
</dbReference>
<evidence type="ECO:0000259" key="4">
    <source>
        <dbReference type="Pfam" id="PF07715"/>
    </source>
</evidence>
<sequence>MQLLSARFPRLAWRTLVATVVFLCGAVISVAQSGSGSVNGSVVDPSGAVVPGATITIQSPVSGYSRSTTSGSDGSFSLPNLPFNSYIVFGKMSGFSPARAEVAINSGVPRALKLTLNVASDTTTVTVDAPVDLVENDPHFHTDIDRSVIDRMPIESSTSGLSAIITQSSPGVAADSNGLMHGLGDHAENSFSVDGQPITDQQSKVFSNQVPASAIQSLEVIDGAPPAEYGDKTSLVVKATTRSGQGVTTPTGSASLHYGSFGSSSAAFDVAYGGKKWGEFFAVDGQQTGRFLDAPEFAVMHDKGNEANIFNRYDYQFNNNDSVHLNFQYTRSWFQTPNTFANLNVLDMNGNNVGNTDQKSKIGTINFSPSWTHVINNDSVFNMGMYVRRDAYNYYGSSNPLADYVEAQQQEAVNQSRSLLNWGTHADVSYLHGIHNAKLGVSYGQTFLDEHDNLGIVDPTLNDPTSASYDPTLAPYDLTRGGGFYSWNGHTVVKQFAAYAQDSMTLGAWQLNLGIRGDVYNGLTIQRMPEPRAGVSYTVHKTGTVLRASYARTQETPFNENLVLSSTGCADPVIYGIFQSISGCASQGVTPFNPGYRNEFHAGLQQALGKHFVVNAEYIWKYTHNAYDFSVLGTTPITFPIEWHNSKIPGYALSATLTDIKGVSVRFNASSVAARFFNPQIGGVGATPVSTSVGISNGFAPFRIDHDEKFNETTNVQYNMPFRKSLWYSMNWKFDSGLVAGAAPCYNPNGVNTDCDPATAITINGQPGIDLSGLTADQQFQAGLSCNGVAATPTNGFQQCTVAGLKSSLLNLPGINSEDADHNPSRVRSRNLFDMALGDDNIVHFGATGRYKIAGRVTAINVTNKYALYNFLSTFSGTHYVSPRTITGEIALRF</sequence>
<organism evidence="5 6">
    <name type="scientific">Granulicella cerasi</name>
    <dbReference type="NCBI Taxonomy" id="741063"/>
    <lineage>
        <taxon>Bacteria</taxon>
        <taxon>Pseudomonadati</taxon>
        <taxon>Acidobacteriota</taxon>
        <taxon>Terriglobia</taxon>
        <taxon>Terriglobales</taxon>
        <taxon>Acidobacteriaceae</taxon>
        <taxon>Granulicella</taxon>
    </lineage>
</organism>
<keyword evidence="3" id="KW-0998">Cell outer membrane</keyword>
<keyword evidence="2" id="KW-0472">Membrane</keyword>